<comment type="caution">
    <text evidence="2">The sequence shown here is derived from an EMBL/GenBank/DDBJ whole genome shotgun (WGS) entry which is preliminary data.</text>
</comment>
<sequence>MALAPLAPPGQTGSESLSSELFHCTCRKLAQAFKELVSDTEPGVRGLQDPLEGSWFHVLRPSESLWRGGGFRKALCRRRQTDSSPALAFDRGGAGRLSAGAPGLPKASGAAKTQTLSSRCHWRCELSVLLAQSATPATLSPAPCASCWPNRGHSGVMAPIGLPPNCHGGSTALWGDRPEIPGAPLENLECGSLGTAFQLREGRTLSGMLLRTCPYTFSTDTALEVILESCQVGIAKFWSYTCLKEATLHLQGQLPGAQTRAENTRGHRTRRKMRSEDNQPGERIGKLISEELIWTKIKIATDTLGGQTQPFHYIKDMAPNFTATSRRNAAQVPPARNNAKPCLTLARDLGVGAQSKRVSILSQRHLLFFPEKLLLRFCQALPQPRDHLHSHVHLSVQGPLSSLNFPLFLSQLDKSGPDFQQFCSLLGQLFGEFVDPLLDGPVHGLDHPIEFFSDVGLESSFGVGGGESGTGPRPIQRVGTEVHCGVGLHRAGKDPASGVPALPVPASQQASPPVSKWIREHTSSCRWGGEAQLPPRCGDWDLLPSPAGPLRRAPWAGPQAQMLRHHHLPDLLLQLQPLLLLLLLPLRPVLLRERGGFQQSRKSASRARSHPRAPGRRHQPRPGRSVARAGGSDARGCGGPRARRADAPGAPRSRGDTPLCPAAGSTVSPPPHPRGAGSDPVFRGERRRDRSPRGKGGKRAGLRGAALSPGPGKLFCT</sequence>
<feature type="region of interest" description="Disordered" evidence="1">
    <location>
        <begin position="595"/>
        <end position="717"/>
    </location>
</feature>
<name>A0AA40HM18_CNENI</name>
<feature type="region of interest" description="Disordered" evidence="1">
    <location>
        <begin position="254"/>
        <end position="280"/>
    </location>
</feature>
<protein>
    <submittedName>
        <fullName evidence="2">Uncharacterized protein</fullName>
    </submittedName>
</protein>
<feature type="compositionally biased region" description="Basic and acidic residues" evidence="1">
    <location>
        <begin position="682"/>
        <end position="692"/>
    </location>
</feature>
<accession>A0AA40HM18</accession>
<keyword evidence="3" id="KW-1185">Reference proteome</keyword>
<feature type="compositionally biased region" description="Basic residues" evidence="1">
    <location>
        <begin position="603"/>
        <end position="621"/>
    </location>
</feature>
<reference evidence="2" key="1">
    <citation type="submission" date="2023-06" db="EMBL/GenBank/DDBJ databases">
        <title>Reference genome for the Northern bat (Eptesicus nilssonii), a most northern bat species.</title>
        <authorList>
            <person name="Laine V.N."/>
            <person name="Pulliainen A.T."/>
            <person name="Lilley T.M."/>
        </authorList>
    </citation>
    <scope>NUCLEOTIDE SEQUENCE</scope>
    <source>
        <strain evidence="2">BLF_Eptnil</strain>
        <tissue evidence="2">Kidney</tissue>
    </source>
</reference>
<organism evidence="2 3">
    <name type="scientific">Cnephaeus nilssonii</name>
    <name type="common">Northern bat</name>
    <name type="synonym">Eptesicus nilssonii</name>
    <dbReference type="NCBI Taxonomy" id="3371016"/>
    <lineage>
        <taxon>Eukaryota</taxon>
        <taxon>Metazoa</taxon>
        <taxon>Chordata</taxon>
        <taxon>Craniata</taxon>
        <taxon>Vertebrata</taxon>
        <taxon>Euteleostomi</taxon>
        <taxon>Mammalia</taxon>
        <taxon>Eutheria</taxon>
        <taxon>Laurasiatheria</taxon>
        <taxon>Chiroptera</taxon>
        <taxon>Yangochiroptera</taxon>
        <taxon>Vespertilionidae</taxon>
        <taxon>Cnephaeus</taxon>
    </lineage>
</organism>
<proteinExistence type="predicted"/>
<evidence type="ECO:0000313" key="3">
    <source>
        <dbReference type="Proteomes" id="UP001177744"/>
    </source>
</evidence>
<dbReference type="Proteomes" id="UP001177744">
    <property type="component" value="Unassembled WGS sequence"/>
</dbReference>
<dbReference type="AlphaFoldDB" id="A0AA40HM18"/>
<dbReference type="EMBL" id="JAULJE010000016">
    <property type="protein sequence ID" value="KAK1333694.1"/>
    <property type="molecule type" value="Genomic_DNA"/>
</dbReference>
<gene>
    <name evidence="2" type="ORF">QTO34_006080</name>
</gene>
<evidence type="ECO:0000313" key="2">
    <source>
        <dbReference type="EMBL" id="KAK1333694.1"/>
    </source>
</evidence>
<evidence type="ECO:0000256" key="1">
    <source>
        <dbReference type="SAM" id="MobiDB-lite"/>
    </source>
</evidence>